<dbReference type="eggNOG" id="KOG1178">
    <property type="taxonomic scope" value="Eukaryota"/>
</dbReference>
<evidence type="ECO:0000256" key="2">
    <source>
        <dbReference type="ARBA" id="ARBA00022553"/>
    </source>
</evidence>
<proteinExistence type="predicted"/>
<dbReference type="InterPro" id="IPR013120">
    <property type="entry name" value="FAR_NAD-bd"/>
</dbReference>
<dbReference type="HOGENOM" id="CLU_002220_2_1_1"/>
<dbReference type="Gene3D" id="1.10.1200.10">
    <property type="entry name" value="ACP-like"/>
    <property type="match status" value="1"/>
</dbReference>
<sequence length="1069" mass="118900">MSAPKKNHGVFYSVDDLLAERANEDISEPIIVYPNSASTVTDFLFLTAKNVHNFTNIAAQKLLDQGLRKVPSHEAEMIALLGLSDVEYMITMFALSRLGYTVFLLSPRLATEAYISLLKETGCQTICYDPTLEATVRNIRDVESLRSLRILKRSDFHDAAISIPSFERSDLSTSTRQKMAFILHSSGSTGLPKPIYQTHQACLENFAKGHALLALLTVPLYHTHGHACLYRAFFKRTTIYFMNARLPLTSTNVISVMEAVRPAIIFTVPYALGLLAETERGIRAMQSCEIVSSAGSQIPDELGNQLIDCGIHLISHWGSTETGALMDSMRPREDKDWSYMSIFPSARPFVLMRPLGAQSYELVALDGLKSKTASNSDDPPNSFSTRDMFEAHPTKPNRWKYTGRLDDRVTLTNGEKVLPSITEGRLRQHPLIREAVVFGIGRALPGVLLFHSTFAASMSDEEFVEKLWPFVDEANSKVESFACISKEMIVPLGTEVDYPQTDKGTIIRPQVYKVFERIIDDKYQCLDHCTEGSLRLNQNDTERLILESFRKEGPIDLPSTDTDFFSAGIDSLQAIKMAAFLKGKLYLPSPTALTPNTILEQATAARLARHLVRLQNGQEPKEEDEIEIMKRMIEKYATFSKFVPVEKGQNSRCCVLLTGATGSLGIHILTVLLHNSGINKVYCLVRSATADDSKQRILSGLASRRLLLPSEFERRIIAVPSDLAREDLGLEQQMLNEIRNNVSLVIHNAWAVNFNLGLRSFEDQHIRGIHNLLNFALSVRALQPARFVFLSSVSVASKSERTNVVAEALLEDLNSASMGYGRSKMVGEHMVNKAATFGIDCRVIRIGQIVGDSQNGFWNDSESVPLIIRSALTLGCLPRLKENCSWIPVDFVASIIVELCCNEASTEAEDRGPKSPALSCRFYNVVNPASFSWAGDLLPLLRETGLSFESVSPQEWLARLAASEQDPTVNPTIKLRSVYERKYAIEQSARGDERDTDIAAEQVSSSTDYGAGGLEEVGNQVAFATERAREESETMRNLPDLLGEGYVNKFVTRWLEQWQGQGVGCCETV</sequence>
<dbReference type="STRING" id="1182543.W9XU21"/>
<dbReference type="Proteomes" id="UP000019471">
    <property type="component" value="Unassembled WGS sequence"/>
</dbReference>
<dbReference type="InterPro" id="IPR042099">
    <property type="entry name" value="ANL_N_sf"/>
</dbReference>
<reference evidence="4 5" key="1">
    <citation type="submission" date="2013-03" db="EMBL/GenBank/DDBJ databases">
        <title>The Genome Sequence of Cladophialophora psammophila CBS 110553.</title>
        <authorList>
            <consortium name="The Broad Institute Genomics Platform"/>
            <person name="Cuomo C."/>
            <person name="de Hoog S."/>
            <person name="Gorbushina A."/>
            <person name="Walker B."/>
            <person name="Young S.K."/>
            <person name="Zeng Q."/>
            <person name="Gargeya S."/>
            <person name="Fitzgerald M."/>
            <person name="Haas B."/>
            <person name="Abouelleil A."/>
            <person name="Allen A.W."/>
            <person name="Alvarado L."/>
            <person name="Arachchi H.M."/>
            <person name="Berlin A.M."/>
            <person name="Chapman S.B."/>
            <person name="Gainer-Dewar J."/>
            <person name="Goldberg J."/>
            <person name="Griggs A."/>
            <person name="Gujja S."/>
            <person name="Hansen M."/>
            <person name="Howarth C."/>
            <person name="Imamovic A."/>
            <person name="Ireland A."/>
            <person name="Larimer J."/>
            <person name="McCowan C."/>
            <person name="Murphy C."/>
            <person name="Pearson M."/>
            <person name="Poon T.W."/>
            <person name="Priest M."/>
            <person name="Roberts A."/>
            <person name="Saif S."/>
            <person name="Shea T."/>
            <person name="Sisk P."/>
            <person name="Sykes S."/>
            <person name="Wortman J."/>
            <person name="Nusbaum C."/>
            <person name="Birren B."/>
        </authorList>
    </citation>
    <scope>NUCLEOTIDE SEQUENCE [LARGE SCALE GENOMIC DNA]</scope>
    <source>
        <strain evidence="4 5">CBS 110553</strain>
    </source>
</reference>
<keyword evidence="1" id="KW-0596">Phosphopantetheine</keyword>
<dbReference type="RefSeq" id="XP_007742342.1">
    <property type="nucleotide sequence ID" value="XM_007744152.1"/>
</dbReference>
<dbReference type="InterPro" id="IPR020845">
    <property type="entry name" value="AMP-binding_CS"/>
</dbReference>
<dbReference type="PROSITE" id="PS50075">
    <property type="entry name" value="CARRIER"/>
    <property type="match status" value="1"/>
</dbReference>
<dbReference type="PANTHER" id="PTHR43439">
    <property type="entry name" value="PHENYLACETATE-COENZYME A LIGASE"/>
    <property type="match status" value="1"/>
</dbReference>
<organism evidence="4 5">
    <name type="scientific">Cladophialophora psammophila CBS 110553</name>
    <dbReference type="NCBI Taxonomy" id="1182543"/>
    <lineage>
        <taxon>Eukaryota</taxon>
        <taxon>Fungi</taxon>
        <taxon>Dikarya</taxon>
        <taxon>Ascomycota</taxon>
        <taxon>Pezizomycotina</taxon>
        <taxon>Eurotiomycetes</taxon>
        <taxon>Chaetothyriomycetidae</taxon>
        <taxon>Chaetothyriales</taxon>
        <taxon>Herpotrichiellaceae</taxon>
        <taxon>Cladophialophora</taxon>
    </lineage>
</organism>
<dbReference type="AlphaFoldDB" id="W9XU21"/>
<dbReference type="InterPro" id="IPR009081">
    <property type="entry name" value="PP-bd_ACP"/>
</dbReference>
<evidence type="ECO:0000313" key="4">
    <source>
        <dbReference type="EMBL" id="EXJ73779.1"/>
    </source>
</evidence>
<dbReference type="PANTHER" id="PTHR43439:SF2">
    <property type="entry name" value="ENZYME, PUTATIVE (JCVI)-RELATED"/>
    <property type="match status" value="1"/>
</dbReference>
<name>W9XU21_9EURO</name>
<dbReference type="PROSITE" id="PS00012">
    <property type="entry name" value="PHOSPHOPANTETHEINE"/>
    <property type="match status" value="1"/>
</dbReference>
<dbReference type="Gene3D" id="3.40.50.12780">
    <property type="entry name" value="N-terminal domain of ligase-like"/>
    <property type="match status" value="1"/>
</dbReference>
<evidence type="ECO:0000313" key="5">
    <source>
        <dbReference type="Proteomes" id="UP000019471"/>
    </source>
</evidence>
<dbReference type="Pfam" id="PF23562">
    <property type="entry name" value="AMP-binding_C_3"/>
    <property type="match status" value="1"/>
</dbReference>
<dbReference type="EMBL" id="AMGX01000004">
    <property type="protein sequence ID" value="EXJ73779.1"/>
    <property type="molecule type" value="Genomic_DNA"/>
</dbReference>
<keyword evidence="5" id="KW-1185">Reference proteome</keyword>
<dbReference type="InterPro" id="IPR006162">
    <property type="entry name" value="Ppantetheine_attach_site"/>
</dbReference>
<dbReference type="Pfam" id="PF00550">
    <property type="entry name" value="PP-binding"/>
    <property type="match status" value="1"/>
</dbReference>
<dbReference type="InterPro" id="IPR036736">
    <property type="entry name" value="ACP-like_sf"/>
</dbReference>
<dbReference type="InterPro" id="IPR000873">
    <property type="entry name" value="AMP-dep_synth/lig_dom"/>
</dbReference>
<dbReference type="OrthoDB" id="429813at2759"/>
<dbReference type="Pfam" id="PF00501">
    <property type="entry name" value="AMP-binding"/>
    <property type="match status" value="1"/>
</dbReference>
<accession>W9XU21</accession>
<dbReference type="InterPro" id="IPR051414">
    <property type="entry name" value="Adenylate-forming_Reductase"/>
</dbReference>
<gene>
    <name evidence="4" type="ORF">A1O5_03541</name>
</gene>
<dbReference type="Pfam" id="PF07993">
    <property type="entry name" value="NAD_binding_4"/>
    <property type="match status" value="1"/>
</dbReference>
<dbReference type="PROSITE" id="PS00455">
    <property type="entry name" value="AMP_BINDING"/>
    <property type="match status" value="1"/>
</dbReference>
<dbReference type="SUPFAM" id="SSF47336">
    <property type="entry name" value="ACP-like"/>
    <property type="match status" value="1"/>
</dbReference>
<dbReference type="SUPFAM" id="SSF51735">
    <property type="entry name" value="NAD(P)-binding Rossmann-fold domains"/>
    <property type="match status" value="1"/>
</dbReference>
<evidence type="ECO:0000259" key="3">
    <source>
        <dbReference type="PROSITE" id="PS50075"/>
    </source>
</evidence>
<dbReference type="Gene3D" id="3.40.50.720">
    <property type="entry name" value="NAD(P)-binding Rossmann-like Domain"/>
    <property type="match status" value="1"/>
</dbReference>
<comment type="caution">
    <text evidence="4">The sequence shown here is derived from an EMBL/GenBank/DDBJ whole genome shotgun (WGS) entry which is preliminary data.</text>
</comment>
<keyword evidence="2" id="KW-0597">Phosphoprotein</keyword>
<dbReference type="SUPFAM" id="SSF56801">
    <property type="entry name" value="Acetyl-CoA synthetase-like"/>
    <property type="match status" value="1"/>
</dbReference>
<dbReference type="GeneID" id="19188269"/>
<evidence type="ECO:0000256" key="1">
    <source>
        <dbReference type="ARBA" id="ARBA00022450"/>
    </source>
</evidence>
<protein>
    <recommendedName>
        <fullName evidence="3">Carrier domain-containing protein</fullName>
    </recommendedName>
</protein>
<dbReference type="InterPro" id="IPR036291">
    <property type="entry name" value="NAD(P)-bd_dom_sf"/>
</dbReference>
<feature type="domain" description="Carrier" evidence="3">
    <location>
        <begin position="536"/>
        <end position="615"/>
    </location>
</feature>